<evidence type="ECO:0000313" key="1">
    <source>
        <dbReference type="Proteomes" id="UP000887579"/>
    </source>
</evidence>
<sequence length="202" mass="23691">MAEQQQLPPPLIEPRAQPSWIYDDTYNCFKVTERILIVRLHDDHNLCWRFHQLIEKKDCYICMQCAASAIENEDEEYIYQSRAVIDSGLVVSEPHAQSCQPFPIKSNGQRTTRSSLAENIDWHYENSFSRSEIIDSNNNVYVLECIKVFDERNCFWKFVKSDSDEYKCETCSKYGWTTYAKPLDEKVIAQCHHPLCLPFETS</sequence>
<dbReference type="WBParaSite" id="ES5_v2.g17552.t1">
    <property type="protein sequence ID" value="ES5_v2.g17552.t1"/>
    <property type="gene ID" value="ES5_v2.g17552"/>
</dbReference>
<name>A0AC34FJG0_9BILA</name>
<reference evidence="2" key="1">
    <citation type="submission" date="2022-11" db="UniProtKB">
        <authorList>
            <consortium name="WormBaseParasite"/>
        </authorList>
    </citation>
    <scope>IDENTIFICATION</scope>
</reference>
<evidence type="ECO:0000313" key="2">
    <source>
        <dbReference type="WBParaSite" id="ES5_v2.g17552.t1"/>
    </source>
</evidence>
<accession>A0AC34FJG0</accession>
<protein>
    <submittedName>
        <fullName evidence="2">Uncharacterized protein</fullName>
    </submittedName>
</protein>
<proteinExistence type="predicted"/>
<organism evidence="1 2">
    <name type="scientific">Panagrolaimus sp. ES5</name>
    <dbReference type="NCBI Taxonomy" id="591445"/>
    <lineage>
        <taxon>Eukaryota</taxon>
        <taxon>Metazoa</taxon>
        <taxon>Ecdysozoa</taxon>
        <taxon>Nematoda</taxon>
        <taxon>Chromadorea</taxon>
        <taxon>Rhabditida</taxon>
        <taxon>Tylenchina</taxon>
        <taxon>Panagrolaimomorpha</taxon>
        <taxon>Panagrolaimoidea</taxon>
        <taxon>Panagrolaimidae</taxon>
        <taxon>Panagrolaimus</taxon>
    </lineage>
</organism>
<dbReference type="Proteomes" id="UP000887579">
    <property type="component" value="Unplaced"/>
</dbReference>